<comment type="caution">
    <text evidence="3">The sequence shown here is derived from an EMBL/GenBank/DDBJ whole genome shotgun (WGS) entry which is preliminary data.</text>
</comment>
<evidence type="ECO:0000313" key="3">
    <source>
        <dbReference type="EMBL" id="MBP2184454.1"/>
    </source>
</evidence>
<organism evidence="3 4">
    <name type="scientific">Amycolatopsis magusensis</name>
    <dbReference type="NCBI Taxonomy" id="882444"/>
    <lineage>
        <taxon>Bacteria</taxon>
        <taxon>Bacillati</taxon>
        <taxon>Actinomycetota</taxon>
        <taxon>Actinomycetes</taxon>
        <taxon>Pseudonocardiales</taxon>
        <taxon>Pseudonocardiaceae</taxon>
        <taxon>Amycolatopsis</taxon>
    </lineage>
</organism>
<dbReference type="InterPro" id="IPR016039">
    <property type="entry name" value="Thiolase-like"/>
</dbReference>
<dbReference type="PANTHER" id="PTHR42870:SF1">
    <property type="entry name" value="NON-SPECIFIC LIPID-TRANSFER PROTEIN-LIKE 2"/>
    <property type="match status" value="1"/>
</dbReference>
<dbReference type="Proteomes" id="UP000741013">
    <property type="component" value="Unassembled WGS sequence"/>
</dbReference>
<dbReference type="Gene3D" id="3.40.47.10">
    <property type="match status" value="1"/>
</dbReference>
<evidence type="ECO:0000313" key="4">
    <source>
        <dbReference type="Proteomes" id="UP000741013"/>
    </source>
</evidence>
<feature type="domain" description="Thiolase N-terminal" evidence="1">
    <location>
        <begin position="26"/>
        <end position="180"/>
    </location>
</feature>
<dbReference type="SUPFAM" id="SSF53901">
    <property type="entry name" value="Thiolase-like"/>
    <property type="match status" value="2"/>
</dbReference>
<proteinExistence type="predicted"/>
<dbReference type="InterPro" id="IPR002155">
    <property type="entry name" value="Thiolase"/>
</dbReference>
<dbReference type="EMBL" id="JAGGMS010000001">
    <property type="protein sequence ID" value="MBP2184454.1"/>
    <property type="molecule type" value="Genomic_DNA"/>
</dbReference>
<gene>
    <name evidence="3" type="ORF">JOM49_005980</name>
</gene>
<dbReference type="InterPro" id="IPR020616">
    <property type="entry name" value="Thiolase_N"/>
</dbReference>
<keyword evidence="4" id="KW-1185">Reference proteome</keyword>
<dbReference type="Pfam" id="PF00108">
    <property type="entry name" value="Thiolase_N"/>
    <property type="match status" value="1"/>
</dbReference>
<dbReference type="InterPro" id="IPR055140">
    <property type="entry name" value="Thiolase_C_2"/>
</dbReference>
<accession>A0ABS4PYE5</accession>
<dbReference type="Pfam" id="PF22691">
    <property type="entry name" value="Thiolase_C_1"/>
    <property type="match status" value="1"/>
</dbReference>
<dbReference type="CDD" id="cd00829">
    <property type="entry name" value="SCP-x_thiolase"/>
    <property type="match status" value="1"/>
</dbReference>
<dbReference type="RefSeq" id="WP_209667470.1">
    <property type="nucleotide sequence ID" value="NZ_JAGGMS010000001.1"/>
</dbReference>
<sequence>MTATLARLRPVHVVGVGLHPYQRPGDTPYTRLGVHAVRAALSDAGLAWNQVQAAYTGTATTSMGLSRLMFRHLGATGIPLAQVENASASGSTAFRQACIEVAAGLADVAIAVGVDKPLKFSSPQKAAGLHDLADGRVVPATHFALLASRYAHDHGVTPEQIAAVAVKNSRNGALNPNAQRRKPRTLDEVLAPPRISGMLTRLQCCPIGEGAAAAIVASDDAIARFGLDRHRAVTVLSSASRSETVYDGENFDAALTRETTAEAITEAGITVDEVDVVELHDAFTVEELLYVEAMGLCAPGRAAYALESGEFDIGGRVAVSASGGLLSMGHPIGPTGVGQIAEITTQLRGEAGDRQHPHARTGLAHLVGVGAVCLVHVLRRA</sequence>
<name>A0ABS4PYE5_9PSEU</name>
<protein>
    <submittedName>
        <fullName evidence="3">Acetyl-CoA acetyltransferase</fullName>
    </submittedName>
</protein>
<dbReference type="PIRSF" id="PIRSF000429">
    <property type="entry name" value="Ac-CoA_Ac_transf"/>
    <property type="match status" value="1"/>
</dbReference>
<evidence type="ECO:0000259" key="1">
    <source>
        <dbReference type="Pfam" id="PF00108"/>
    </source>
</evidence>
<feature type="domain" description="Thiolase C-terminal" evidence="2">
    <location>
        <begin position="242"/>
        <end position="369"/>
    </location>
</feature>
<dbReference type="PANTHER" id="PTHR42870">
    <property type="entry name" value="ACETYL-COA C-ACETYLTRANSFERASE"/>
    <property type="match status" value="1"/>
</dbReference>
<evidence type="ECO:0000259" key="2">
    <source>
        <dbReference type="Pfam" id="PF22691"/>
    </source>
</evidence>
<reference evidence="3 4" key="1">
    <citation type="submission" date="2021-03" db="EMBL/GenBank/DDBJ databases">
        <title>Sequencing the genomes of 1000 actinobacteria strains.</title>
        <authorList>
            <person name="Klenk H.-P."/>
        </authorList>
    </citation>
    <scope>NUCLEOTIDE SEQUENCE [LARGE SCALE GENOMIC DNA]</scope>
    <source>
        <strain evidence="3 4">DSM 45510</strain>
    </source>
</reference>